<gene>
    <name evidence="1" type="ORF">CAC42_6245</name>
</gene>
<dbReference type="InterPro" id="IPR002347">
    <property type="entry name" value="SDR_fam"/>
</dbReference>
<evidence type="ECO:0000313" key="1">
    <source>
        <dbReference type="EMBL" id="PNS18428.1"/>
    </source>
</evidence>
<protein>
    <recommendedName>
        <fullName evidence="3">NAD(P)-binding protein</fullName>
    </recommendedName>
</protein>
<reference evidence="1 2" key="1">
    <citation type="submission" date="2017-06" db="EMBL/GenBank/DDBJ databases">
        <title>Draft genome sequence of a variant of Elsinoe murrayae.</title>
        <authorList>
            <person name="Cheng Q."/>
        </authorList>
    </citation>
    <scope>NUCLEOTIDE SEQUENCE [LARGE SCALE GENOMIC DNA]</scope>
    <source>
        <strain evidence="1 2">CQ-2017a</strain>
    </source>
</reference>
<dbReference type="PANTHER" id="PTHR43431:SF7">
    <property type="entry name" value="OXIDOREDUCTASE, SHORT CHAIN DEHYDROGENASE_REDUCTASE FAMILY (AFU_ORTHOLOGUE AFUA_5G14000)"/>
    <property type="match status" value="1"/>
</dbReference>
<dbReference type="Pfam" id="PF00106">
    <property type="entry name" value="adh_short"/>
    <property type="match status" value="1"/>
</dbReference>
<dbReference type="AlphaFoldDB" id="A0A2K1QTN2"/>
<dbReference type="Proteomes" id="UP000243797">
    <property type="component" value="Unassembled WGS sequence"/>
</dbReference>
<sequence length="249" mass="26580">MAPASKAWAVVAGVGPGTGAAVARKFGLEYPVALLARSPENYEPLVKEINDTGGKAIGISTDVADANSVTSAFRKIESEFGSHGCAAAIFNASGRFFRKSVLELTEKEFTAGYEVSAKGAFLFTQAALPHLLKVAEESSTPHPPTLIYTGATASVKSNALMSSFSTGKYAMRALAQSVAREFAPKGVHVAHAIIDGVIDIPRTKEWLKDQPPEAKISAAGIADAYWNLHTQPKTTFTNEIDIRPMLEKW</sequence>
<dbReference type="SUPFAM" id="SSF51735">
    <property type="entry name" value="NAD(P)-binding Rossmann-fold domains"/>
    <property type="match status" value="1"/>
</dbReference>
<dbReference type="PANTHER" id="PTHR43431">
    <property type="entry name" value="OXIDOREDUCTASE, SHORT CHAIN DEHYDROGENASE/REDUCTASE FAMILY (AFU_ORTHOLOGUE AFUA_5G14000)"/>
    <property type="match status" value="1"/>
</dbReference>
<dbReference type="InParanoid" id="A0A2K1QTN2"/>
<dbReference type="STRING" id="2082308.A0A2K1QTN2"/>
<name>A0A2K1QTN2_9PEZI</name>
<dbReference type="EMBL" id="NKHZ01000041">
    <property type="protein sequence ID" value="PNS18428.1"/>
    <property type="molecule type" value="Genomic_DNA"/>
</dbReference>
<evidence type="ECO:0000313" key="2">
    <source>
        <dbReference type="Proteomes" id="UP000243797"/>
    </source>
</evidence>
<dbReference type="Gene3D" id="3.40.50.720">
    <property type="entry name" value="NAD(P)-binding Rossmann-like Domain"/>
    <property type="match status" value="1"/>
</dbReference>
<proteinExistence type="predicted"/>
<comment type="caution">
    <text evidence="1">The sequence shown here is derived from an EMBL/GenBank/DDBJ whole genome shotgun (WGS) entry which is preliminary data.</text>
</comment>
<keyword evidence="2" id="KW-1185">Reference proteome</keyword>
<dbReference type="OrthoDB" id="5399006at2759"/>
<evidence type="ECO:0008006" key="3">
    <source>
        <dbReference type="Google" id="ProtNLM"/>
    </source>
</evidence>
<accession>A0A2K1QTN2</accession>
<organism evidence="1 2">
    <name type="scientific">Sphaceloma murrayae</name>
    <dbReference type="NCBI Taxonomy" id="2082308"/>
    <lineage>
        <taxon>Eukaryota</taxon>
        <taxon>Fungi</taxon>
        <taxon>Dikarya</taxon>
        <taxon>Ascomycota</taxon>
        <taxon>Pezizomycotina</taxon>
        <taxon>Dothideomycetes</taxon>
        <taxon>Dothideomycetidae</taxon>
        <taxon>Myriangiales</taxon>
        <taxon>Elsinoaceae</taxon>
        <taxon>Sphaceloma</taxon>
    </lineage>
</organism>
<dbReference type="InterPro" id="IPR036291">
    <property type="entry name" value="NAD(P)-bd_dom_sf"/>
</dbReference>